<accession>A0ABR1U4K4</accession>
<feature type="region of interest" description="Disordered" evidence="1">
    <location>
        <begin position="31"/>
        <end position="59"/>
    </location>
</feature>
<evidence type="ECO:0000313" key="2">
    <source>
        <dbReference type="EMBL" id="KAK8053831.1"/>
    </source>
</evidence>
<comment type="caution">
    <text evidence="2">The sequence shown here is derived from an EMBL/GenBank/DDBJ whole genome shotgun (WGS) entry which is preliminary data.</text>
</comment>
<protein>
    <submittedName>
        <fullName evidence="2">Uncharacterized protein</fullName>
    </submittedName>
</protein>
<evidence type="ECO:0000313" key="3">
    <source>
        <dbReference type="Proteomes" id="UP001446871"/>
    </source>
</evidence>
<sequence length="59" mass="6422">MRYGLARPATFHRPNSTVYDTRATGTGVEEAVRDAPKDHETATEAAGGTTDTPHYCRLT</sequence>
<proteinExistence type="predicted"/>
<dbReference type="EMBL" id="JAQQWM010000008">
    <property type="protein sequence ID" value="KAK8053831.1"/>
    <property type="molecule type" value="Genomic_DNA"/>
</dbReference>
<name>A0ABR1U4K4_9PEZI</name>
<keyword evidence="3" id="KW-1185">Reference proteome</keyword>
<organism evidence="2 3">
    <name type="scientific">Apiospora saccharicola</name>
    <dbReference type="NCBI Taxonomy" id="335842"/>
    <lineage>
        <taxon>Eukaryota</taxon>
        <taxon>Fungi</taxon>
        <taxon>Dikarya</taxon>
        <taxon>Ascomycota</taxon>
        <taxon>Pezizomycotina</taxon>
        <taxon>Sordariomycetes</taxon>
        <taxon>Xylariomycetidae</taxon>
        <taxon>Amphisphaeriales</taxon>
        <taxon>Apiosporaceae</taxon>
        <taxon>Apiospora</taxon>
    </lineage>
</organism>
<reference evidence="2 3" key="1">
    <citation type="submission" date="2023-01" db="EMBL/GenBank/DDBJ databases">
        <title>Analysis of 21 Apiospora genomes using comparative genomics revels a genus with tremendous synthesis potential of carbohydrate active enzymes and secondary metabolites.</title>
        <authorList>
            <person name="Sorensen T."/>
        </authorList>
    </citation>
    <scope>NUCLEOTIDE SEQUENCE [LARGE SCALE GENOMIC DNA]</scope>
    <source>
        <strain evidence="2 3">CBS 83171</strain>
    </source>
</reference>
<dbReference type="Proteomes" id="UP001446871">
    <property type="component" value="Unassembled WGS sequence"/>
</dbReference>
<feature type="compositionally biased region" description="Basic and acidic residues" evidence="1">
    <location>
        <begin position="31"/>
        <end position="42"/>
    </location>
</feature>
<evidence type="ECO:0000256" key="1">
    <source>
        <dbReference type="SAM" id="MobiDB-lite"/>
    </source>
</evidence>
<gene>
    <name evidence="2" type="ORF">PG996_013132</name>
</gene>